<gene>
    <name evidence="1" type="ORF">A2846_00610</name>
</gene>
<reference evidence="1 2" key="1">
    <citation type="journal article" date="2016" name="Nat. Commun.">
        <title>Thousands of microbial genomes shed light on interconnected biogeochemical processes in an aquifer system.</title>
        <authorList>
            <person name="Anantharaman K."/>
            <person name="Brown C.T."/>
            <person name="Hug L.A."/>
            <person name="Sharon I."/>
            <person name="Castelle C.J."/>
            <person name="Probst A.J."/>
            <person name="Thomas B.C."/>
            <person name="Singh A."/>
            <person name="Wilkins M.J."/>
            <person name="Karaoz U."/>
            <person name="Brodie E.L."/>
            <person name="Williams K.H."/>
            <person name="Hubbard S.S."/>
            <person name="Banfield J.F."/>
        </authorList>
    </citation>
    <scope>NUCLEOTIDE SEQUENCE [LARGE SCALE GENOMIC DNA]</scope>
</reference>
<accession>A0A1F5P0G0</accession>
<comment type="caution">
    <text evidence="1">The sequence shown here is derived from an EMBL/GenBank/DDBJ whole genome shotgun (WGS) entry which is preliminary data.</text>
</comment>
<name>A0A1F5P0G0_9BACT</name>
<dbReference type="Proteomes" id="UP000176339">
    <property type="component" value="Unassembled WGS sequence"/>
</dbReference>
<protein>
    <submittedName>
        <fullName evidence="1">Uncharacterized protein</fullName>
    </submittedName>
</protein>
<dbReference type="EMBL" id="MFEN01000045">
    <property type="protein sequence ID" value="OGE83387.1"/>
    <property type="molecule type" value="Genomic_DNA"/>
</dbReference>
<dbReference type="AlphaFoldDB" id="A0A1F5P0G0"/>
<organism evidence="1 2">
    <name type="scientific">Candidatus Doudnabacteria bacterium RIFCSPHIGHO2_01_FULL_49_9</name>
    <dbReference type="NCBI Taxonomy" id="1817827"/>
    <lineage>
        <taxon>Bacteria</taxon>
        <taxon>Candidatus Doudnaibacteriota</taxon>
    </lineage>
</organism>
<proteinExistence type="predicted"/>
<evidence type="ECO:0000313" key="1">
    <source>
        <dbReference type="EMBL" id="OGE83387.1"/>
    </source>
</evidence>
<evidence type="ECO:0000313" key="2">
    <source>
        <dbReference type="Proteomes" id="UP000176339"/>
    </source>
</evidence>
<sequence length="100" mass="11287">MTTLTKKEFEQGLDKRITPLTKILSQTTALLTHVLEDVSGLKTDMKTVKDTLESHTITLDAISKNTEISKAESAAIKARFDRHEQWIKQMAAKLDMKLES</sequence>